<protein>
    <recommendedName>
        <fullName evidence="8">NnrU domain-containing protein</fullName>
    </recommendedName>
</protein>
<evidence type="ECO:0000256" key="7">
    <source>
        <dbReference type="SAM" id="SignalP"/>
    </source>
</evidence>
<feature type="transmembrane region" description="Helical" evidence="6">
    <location>
        <begin position="100"/>
        <end position="121"/>
    </location>
</feature>
<dbReference type="EMBL" id="HBGN01024035">
    <property type="protein sequence ID" value="CAD9338630.1"/>
    <property type="molecule type" value="Transcribed_RNA"/>
</dbReference>
<keyword evidence="3 6" id="KW-1133">Transmembrane helix</keyword>
<dbReference type="GO" id="GO:0016020">
    <property type="term" value="C:membrane"/>
    <property type="evidence" value="ECO:0007669"/>
    <property type="project" value="UniProtKB-SubCell"/>
</dbReference>
<name>A0A7S2EIA2_9STRA</name>
<feature type="signal peptide" evidence="7">
    <location>
        <begin position="1"/>
        <end position="23"/>
    </location>
</feature>
<keyword evidence="4 6" id="KW-0472">Membrane</keyword>
<feature type="chain" id="PRO_5030928571" description="NnrU domain-containing protein" evidence="7">
    <location>
        <begin position="24"/>
        <end position="385"/>
    </location>
</feature>
<feature type="region of interest" description="Disordered" evidence="5">
    <location>
        <begin position="31"/>
        <end position="77"/>
    </location>
</feature>
<dbReference type="Pfam" id="PF07298">
    <property type="entry name" value="NnrU"/>
    <property type="match status" value="1"/>
</dbReference>
<dbReference type="AlphaFoldDB" id="A0A7S2EIA2"/>
<feature type="transmembrane region" description="Helical" evidence="6">
    <location>
        <begin position="174"/>
        <end position="195"/>
    </location>
</feature>
<evidence type="ECO:0000256" key="5">
    <source>
        <dbReference type="SAM" id="MobiDB-lite"/>
    </source>
</evidence>
<accession>A0A7S2EIA2</accession>
<feature type="transmembrane region" description="Helical" evidence="6">
    <location>
        <begin position="141"/>
        <end position="162"/>
    </location>
</feature>
<dbReference type="InterPro" id="IPR009915">
    <property type="entry name" value="NnrU_dom"/>
</dbReference>
<evidence type="ECO:0000313" key="9">
    <source>
        <dbReference type="EMBL" id="CAD9338630.1"/>
    </source>
</evidence>
<feature type="transmembrane region" description="Helical" evidence="6">
    <location>
        <begin position="273"/>
        <end position="294"/>
    </location>
</feature>
<evidence type="ECO:0000256" key="2">
    <source>
        <dbReference type="ARBA" id="ARBA00022692"/>
    </source>
</evidence>
<gene>
    <name evidence="9" type="ORF">DBRI1063_LOCUS15368</name>
</gene>
<dbReference type="Gene3D" id="1.20.120.1630">
    <property type="match status" value="1"/>
</dbReference>
<feature type="transmembrane region" description="Helical" evidence="6">
    <location>
        <begin position="344"/>
        <end position="363"/>
    </location>
</feature>
<comment type="subcellular location">
    <subcellularLocation>
        <location evidence="1">Membrane</location>
        <topology evidence="1">Multi-pass membrane protein</topology>
    </subcellularLocation>
</comment>
<reference evidence="9" key="1">
    <citation type="submission" date="2021-01" db="EMBL/GenBank/DDBJ databases">
        <authorList>
            <person name="Corre E."/>
            <person name="Pelletier E."/>
            <person name="Niang G."/>
            <person name="Scheremetjew M."/>
            <person name="Finn R."/>
            <person name="Kale V."/>
            <person name="Holt S."/>
            <person name="Cochrane G."/>
            <person name="Meng A."/>
            <person name="Brown T."/>
            <person name="Cohen L."/>
        </authorList>
    </citation>
    <scope>NUCLEOTIDE SEQUENCE</scope>
    <source>
        <strain evidence="9">Pop2</strain>
    </source>
</reference>
<evidence type="ECO:0000259" key="8">
    <source>
        <dbReference type="Pfam" id="PF07298"/>
    </source>
</evidence>
<keyword evidence="2 6" id="KW-0812">Transmembrane</keyword>
<dbReference type="PANTHER" id="PTHR35988">
    <property type="entry name" value="15-CIS-ZETA-CAROTENE ISOMERASE, CHLOROPLASTIC"/>
    <property type="match status" value="1"/>
</dbReference>
<evidence type="ECO:0000256" key="1">
    <source>
        <dbReference type="ARBA" id="ARBA00004141"/>
    </source>
</evidence>
<proteinExistence type="predicted"/>
<evidence type="ECO:0000256" key="6">
    <source>
        <dbReference type="SAM" id="Phobius"/>
    </source>
</evidence>
<feature type="domain" description="NnrU" evidence="8">
    <location>
        <begin position="150"/>
        <end position="362"/>
    </location>
</feature>
<evidence type="ECO:0000256" key="3">
    <source>
        <dbReference type="ARBA" id="ARBA00022989"/>
    </source>
</evidence>
<keyword evidence="7" id="KW-0732">Signal</keyword>
<feature type="compositionally biased region" description="Pro residues" evidence="5">
    <location>
        <begin position="48"/>
        <end position="57"/>
    </location>
</feature>
<dbReference type="PANTHER" id="PTHR35988:SF2">
    <property type="entry name" value="15-CIS-ZETA-CAROTENE ISOMERASE, CHLOROPLASTIC"/>
    <property type="match status" value="1"/>
</dbReference>
<feature type="transmembrane region" description="Helical" evidence="6">
    <location>
        <begin position="215"/>
        <end position="235"/>
    </location>
</feature>
<organism evidence="9">
    <name type="scientific">Ditylum brightwellii</name>
    <dbReference type="NCBI Taxonomy" id="49249"/>
    <lineage>
        <taxon>Eukaryota</taxon>
        <taxon>Sar</taxon>
        <taxon>Stramenopiles</taxon>
        <taxon>Ochrophyta</taxon>
        <taxon>Bacillariophyta</taxon>
        <taxon>Mediophyceae</taxon>
        <taxon>Lithodesmiophycidae</taxon>
        <taxon>Lithodesmiales</taxon>
        <taxon>Lithodesmiaceae</taxon>
        <taxon>Ditylum</taxon>
    </lineage>
</organism>
<evidence type="ECO:0000256" key="4">
    <source>
        <dbReference type="ARBA" id="ARBA00023136"/>
    </source>
</evidence>
<sequence length="385" mass="42649">MTSRQCKLLPLYLMMLLTATSTAFQVPSKSILHPHTKQQRQTTTLFSTPPPESPSIPNPLTIIAKSQPSTRPPTDPMVGEDAATFDWSNEKWGKLGSADWLTFLAAVGTILTAVAITWIIPSTGYSDDFLHALNGVTGGNPHLITLAYGIIFPLVHSGLASARPYGEKIVGARMWRVIFAFPSLCLAFSWITYFISHCHDGYTFWDLRGNEAVHTIAWITNFLSFFFLYPTVFNLKEVAAVDQPKIHLWETGIIRITRHPQAVGQTMWSAAHLAMVGTTFTALTMALLVAHHAFACWNGDRRLYDEHGQDFLEIKKRTSVLPFAAILDGRQVLPDDYYKELLRAPYLVIAIGTLGAYVAHPFMQAGSALSMNAGYVEGGIFNGLF</sequence>